<sequence>MDKEQTRVCVMKHLKEDWAKFDILTCIRYCFLLVEYRITFDYSLKDIYIIDFNTVSMNDITKLNLVVLRDADILARTVYELRIKSIHLINAPSYVDLFVSLSKKVLSAKIGSRIFTHTSYETIHDYVSKEILPEDYGGDGPSLAKLQEQWREYLKSDEVRKIIETSNNLKSDESRRNCAKFNEEYLGMPGSFTKLNVD</sequence>
<organism evidence="2 3">
    <name type="scientific">Brenthis ino</name>
    <name type="common">lesser marbled fritillary</name>
    <dbReference type="NCBI Taxonomy" id="405034"/>
    <lineage>
        <taxon>Eukaryota</taxon>
        <taxon>Metazoa</taxon>
        <taxon>Ecdysozoa</taxon>
        <taxon>Arthropoda</taxon>
        <taxon>Hexapoda</taxon>
        <taxon>Insecta</taxon>
        <taxon>Pterygota</taxon>
        <taxon>Neoptera</taxon>
        <taxon>Endopterygota</taxon>
        <taxon>Lepidoptera</taxon>
        <taxon>Glossata</taxon>
        <taxon>Ditrysia</taxon>
        <taxon>Papilionoidea</taxon>
        <taxon>Nymphalidae</taxon>
        <taxon>Heliconiinae</taxon>
        <taxon>Argynnini</taxon>
        <taxon>Brenthis</taxon>
    </lineage>
</organism>
<name>A0A8J9U4D8_9NEOP</name>
<reference evidence="2" key="1">
    <citation type="submission" date="2021-12" db="EMBL/GenBank/DDBJ databases">
        <authorList>
            <person name="Martin H S."/>
        </authorList>
    </citation>
    <scope>NUCLEOTIDE SEQUENCE</scope>
</reference>
<dbReference type="InterPro" id="IPR001251">
    <property type="entry name" value="CRAL-TRIO_dom"/>
</dbReference>
<keyword evidence="3" id="KW-1185">Reference proteome</keyword>
<dbReference type="PROSITE" id="PS50191">
    <property type="entry name" value="CRAL_TRIO"/>
    <property type="match status" value="1"/>
</dbReference>
<proteinExistence type="predicted"/>
<dbReference type="OrthoDB" id="6682367at2759"/>
<dbReference type="PANTHER" id="PTHR10174">
    <property type="entry name" value="ALPHA-TOCOPHEROL TRANSFER PROTEIN-RELATED"/>
    <property type="match status" value="1"/>
</dbReference>
<dbReference type="AlphaFoldDB" id="A0A8J9U4D8"/>
<dbReference type="EMBL" id="OV170221">
    <property type="protein sequence ID" value="CAH0713632.1"/>
    <property type="molecule type" value="Genomic_DNA"/>
</dbReference>
<feature type="domain" description="CRAL-TRIO" evidence="1">
    <location>
        <begin position="27"/>
        <end position="144"/>
    </location>
</feature>
<dbReference type="GO" id="GO:0016020">
    <property type="term" value="C:membrane"/>
    <property type="evidence" value="ECO:0007669"/>
    <property type="project" value="TreeGrafter"/>
</dbReference>
<dbReference type="SUPFAM" id="SSF52087">
    <property type="entry name" value="CRAL/TRIO domain"/>
    <property type="match status" value="1"/>
</dbReference>
<evidence type="ECO:0000259" key="1">
    <source>
        <dbReference type="PROSITE" id="PS50191"/>
    </source>
</evidence>
<feature type="non-terminal residue" evidence="2">
    <location>
        <position position="198"/>
    </location>
</feature>
<dbReference type="Proteomes" id="UP000838878">
    <property type="component" value="Chromosome 1"/>
</dbReference>
<dbReference type="InterPro" id="IPR036865">
    <property type="entry name" value="CRAL-TRIO_dom_sf"/>
</dbReference>
<dbReference type="Pfam" id="PF00650">
    <property type="entry name" value="CRAL_TRIO"/>
    <property type="match status" value="1"/>
</dbReference>
<dbReference type="GO" id="GO:1902936">
    <property type="term" value="F:phosphatidylinositol bisphosphate binding"/>
    <property type="evidence" value="ECO:0007669"/>
    <property type="project" value="TreeGrafter"/>
</dbReference>
<dbReference type="CDD" id="cd00170">
    <property type="entry name" value="SEC14"/>
    <property type="match status" value="1"/>
</dbReference>
<evidence type="ECO:0000313" key="2">
    <source>
        <dbReference type="EMBL" id="CAH0713632.1"/>
    </source>
</evidence>
<gene>
    <name evidence="2" type="ORF">BINO364_LOCUS775</name>
</gene>
<protein>
    <recommendedName>
        <fullName evidence="1">CRAL-TRIO domain-containing protein</fullName>
    </recommendedName>
</protein>
<dbReference type="PANTHER" id="PTHR10174:SF222">
    <property type="entry name" value="GH10083P-RELATED"/>
    <property type="match status" value="1"/>
</dbReference>
<dbReference type="PRINTS" id="PR00180">
    <property type="entry name" value="CRETINALDHBP"/>
</dbReference>
<dbReference type="Gene3D" id="3.40.525.10">
    <property type="entry name" value="CRAL-TRIO lipid binding domain"/>
    <property type="match status" value="1"/>
</dbReference>
<evidence type="ECO:0000313" key="3">
    <source>
        <dbReference type="Proteomes" id="UP000838878"/>
    </source>
</evidence>
<accession>A0A8J9U4D8</accession>
<dbReference type="Gene3D" id="1.20.5.1200">
    <property type="entry name" value="Alpha-tocopherol transfer"/>
    <property type="match status" value="1"/>
</dbReference>